<accession>A0ABU4J426</accession>
<sequence length="195" mass="22578">MFKDYNMNQVVLPLDLEIKLQENDIAFAVHHLVEHIPDEAFAGFLQKMGCPAYHPCMMMKIILCAYTQSVFSGRKIEALLKDSIRMMWLAQGYEPSYRTINRFRVHPEGQYTLAYDVFSNPTDTRTLCPFLDAIEHHYFELPDYIVAEPVFGYLKANLRFTRMSVRGKENVKNELGFAFMAVNVRKYIASSVKCA</sequence>
<dbReference type="InterPro" id="IPR008490">
    <property type="entry name" value="Transposase_InsH_N"/>
</dbReference>
<proteinExistence type="predicted"/>
<protein>
    <submittedName>
        <fullName evidence="2">Transposase</fullName>
    </submittedName>
</protein>
<feature type="domain" description="Transposase InsH N-terminal" evidence="1">
    <location>
        <begin position="16"/>
        <end position="104"/>
    </location>
</feature>
<evidence type="ECO:0000313" key="3">
    <source>
        <dbReference type="Proteomes" id="UP001284771"/>
    </source>
</evidence>
<dbReference type="RefSeq" id="WP_318757321.1">
    <property type="nucleotide sequence ID" value="NZ_JAWUZT010000013.1"/>
</dbReference>
<comment type="caution">
    <text evidence="2">The sequence shown here is derived from an EMBL/GenBank/DDBJ whole genome shotgun (WGS) entry which is preliminary data.</text>
</comment>
<keyword evidence="3" id="KW-1185">Reference proteome</keyword>
<dbReference type="Proteomes" id="UP001284771">
    <property type="component" value="Unassembled WGS sequence"/>
</dbReference>
<dbReference type="PANTHER" id="PTHR33408">
    <property type="entry name" value="TRANSPOSASE"/>
    <property type="match status" value="1"/>
</dbReference>
<organism evidence="2 3">
    <name type="scientific">Priestia flexa</name>
    <dbReference type="NCBI Taxonomy" id="86664"/>
    <lineage>
        <taxon>Bacteria</taxon>
        <taxon>Bacillati</taxon>
        <taxon>Bacillota</taxon>
        <taxon>Bacilli</taxon>
        <taxon>Bacillales</taxon>
        <taxon>Bacillaceae</taxon>
        <taxon>Priestia</taxon>
    </lineage>
</organism>
<dbReference type="Pfam" id="PF05598">
    <property type="entry name" value="DUF772"/>
    <property type="match status" value="1"/>
</dbReference>
<name>A0ABU4J426_9BACI</name>
<gene>
    <name evidence="2" type="ORF">RIB56_06385</name>
</gene>
<evidence type="ECO:0000313" key="2">
    <source>
        <dbReference type="EMBL" id="MDW8515756.1"/>
    </source>
</evidence>
<evidence type="ECO:0000259" key="1">
    <source>
        <dbReference type="Pfam" id="PF05598"/>
    </source>
</evidence>
<reference evidence="3" key="1">
    <citation type="submission" date="2023-07" db="EMBL/GenBank/DDBJ databases">
        <title>Draft genomic sequences of Priestia flexa CCM isolated from the soil of an abandoned mine contaminated by free cyanide in the high Andean zone of Tacna, Peru.</title>
        <authorList>
            <person name="Caceda Quiroz C.J."/>
            <person name="Maraza Chooque G.J."/>
            <person name="Fora Quispe G.L."/>
            <person name="Carpio Mamani M."/>
        </authorList>
    </citation>
    <scope>NUCLEOTIDE SEQUENCE [LARGE SCALE GENOMIC DNA]</scope>
    <source>
        <strain evidence="3">CCM</strain>
    </source>
</reference>
<dbReference type="PANTHER" id="PTHR33408:SF2">
    <property type="entry name" value="TRANSPOSASE DDE DOMAIN-CONTAINING PROTEIN"/>
    <property type="match status" value="1"/>
</dbReference>
<dbReference type="EMBL" id="JAWUZT010000013">
    <property type="protein sequence ID" value="MDW8515756.1"/>
    <property type="molecule type" value="Genomic_DNA"/>
</dbReference>